<name>X1IXN6_9ZZZZ</name>
<gene>
    <name evidence="1" type="ORF">S03H2_61917</name>
</gene>
<dbReference type="AlphaFoldDB" id="X1IXN6"/>
<protein>
    <recommendedName>
        <fullName evidence="2">Pyruvate:ferredoxin oxidoreductase core domain-containing protein</fullName>
    </recommendedName>
</protein>
<accession>X1IXN6</accession>
<organism evidence="1">
    <name type="scientific">marine sediment metagenome</name>
    <dbReference type="NCBI Taxonomy" id="412755"/>
    <lineage>
        <taxon>unclassified sequences</taxon>
        <taxon>metagenomes</taxon>
        <taxon>ecological metagenomes</taxon>
    </lineage>
</organism>
<evidence type="ECO:0008006" key="2">
    <source>
        <dbReference type="Google" id="ProtNLM"/>
    </source>
</evidence>
<dbReference type="EMBL" id="BARU01040007">
    <property type="protein sequence ID" value="GAH87231.1"/>
    <property type="molecule type" value="Genomic_DNA"/>
</dbReference>
<reference evidence="1" key="1">
    <citation type="journal article" date="2014" name="Front. Microbiol.">
        <title>High frequency of phylogenetically diverse reductive dehalogenase-homologous genes in deep subseafloor sedimentary metagenomes.</title>
        <authorList>
            <person name="Kawai M."/>
            <person name="Futagami T."/>
            <person name="Toyoda A."/>
            <person name="Takaki Y."/>
            <person name="Nishi S."/>
            <person name="Hori S."/>
            <person name="Arai W."/>
            <person name="Tsubouchi T."/>
            <person name="Morono Y."/>
            <person name="Uchiyama I."/>
            <person name="Ito T."/>
            <person name="Fujiyama A."/>
            <person name="Inagaki F."/>
            <person name="Takami H."/>
        </authorList>
    </citation>
    <scope>NUCLEOTIDE SEQUENCE</scope>
    <source>
        <strain evidence="1">Expedition CK06-06</strain>
    </source>
</reference>
<dbReference type="SUPFAM" id="SSF52922">
    <property type="entry name" value="TK C-terminal domain-like"/>
    <property type="match status" value="1"/>
</dbReference>
<dbReference type="InterPro" id="IPR009014">
    <property type="entry name" value="Transketo_C/PFOR_II"/>
</dbReference>
<dbReference type="Gene3D" id="3.40.50.920">
    <property type="match status" value="1"/>
</dbReference>
<proteinExistence type="predicted"/>
<sequence>MVGNKEYEVLIVSWGSTYYIVKEALENLKDNRVSFLHFKQVYPLPSETE</sequence>
<comment type="caution">
    <text evidence="1">The sequence shown here is derived from an EMBL/GenBank/DDBJ whole genome shotgun (WGS) entry which is preliminary data.</text>
</comment>
<feature type="non-terminal residue" evidence="1">
    <location>
        <position position="49"/>
    </location>
</feature>
<evidence type="ECO:0000313" key="1">
    <source>
        <dbReference type="EMBL" id="GAH87231.1"/>
    </source>
</evidence>